<feature type="compositionally biased region" description="Basic and acidic residues" evidence="1">
    <location>
        <begin position="536"/>
        <end position="545"/>
    </location>
</feature>
<name>A0ABM1ESG9_PRICU</name>
<dbReference type="RefSeq" id="XP_014675140.1">
    <property type="nucleotide sequence ID" value="XM_014819654.1"/>
</dbReference>
<organism evidence="2 3">
    <name type="scientific">Priapulus caudatus</name>
    <name type="common">Priapulid worm</name>
    <dbReference type="NCBI Taxonomy" id="37621"/>
    <lineage>
        <taxon>Eukaryota</taxon>
        <taxon>Metazoa</taxon>
        <taxon>Ecdysozoa</taxon>
        <taxon>Scalidophora</taxon>
        <taxon>Priapulida</taxon>
        <taxon>Priapulimorpha</taxon>
        <taxon>Priapulimorphida</taxon>
        <taxon>Priapulidae</taxon>
        <taxon>Priapulus</taxon>
    </lineage>
</organism>
<evidence type="ECO:0000313" key="3">
    <source>
        <dbReference type="RefSeq" id="XP_014675140.1"/>
    </source>
</evidence>
<feature type="compositionally biased region" description="Low complexity" evidence="1">
    <location>
        <begin position="341"/>
        <end position="358"/>
    </location>
</feature>
<feature type="compositionally biased region" description="Basic and acidic residues" evidence="1">
    <location>
        <begin position="566"/>
        <end position="579"/>
    </location>
</feature>
<feature type="compositionally biased region" description="Basic and acidic residues" evidence="1">
    <location>
        <begin position="415"/>
        <end position="425"/>
    </location>
</feature>
<evidence type="ECO:0000313" key="2">
    <source>
        <dbReference type="Proteomes" id="UP000695022"/>
    </source>
</evidence>
<feature type="compositionally biased region" description="Pro residues" evidence="1">
    <location>
        <begin position="549"/>
        <end position="558"/>
    </location>
</feature>
<sequence length="579" mass="59775">MAPPPPLPAQPPLATRNPGSRSSVSGASSGGKAMARPKAAPPKPPTASHKSDISHASVGSVCLQSDVISSPKVAASLLGSNNNNANKTHSSVRSDKSQSSTTGAISTSPKFSARVMTSTVSCDQTSHKQEKTLSLSSNAVTAGRLSNTSVPKELGEASRRSSRAAAASAAVIAAASNKTDHSVRRQSALIRSTIEKLSADATKFEPAELKTTHDSRPPTTALPKKTSPTEPAKRFGGAVIKKNPPPPCDVSKSNARPVSPAHSLVKSRSQSPVGETNDAKPSPRMSIASVSDLRKNFESSGSRARKQENAGKTGAVLKDVSKDAKASALPKKEPKACANISAKQGSKAAASASKTTTTRVTPAQQKPLASANTATKTPAKSEAGSLMSVSTQGSPKRDARGPMARAWLSRPSTPEAKHAKQDAKTKKGLLASVGRSLDAGENSSRSEKGFSQAGDSKMAASTSKPRATTTSGTGNAAARTAPSSEKPSWLHAKQTSSESLQNEGSHGEASMFRSTRQKSSDCITMRQAKLGGGGGERTKPRERSLDSMPAPPSVPPRHGPQQKSEVVVEERHAVGDAGG</sequence>
<feature type="region of interest" description="Disordered" evidence="1">
    <location>
        <begin position="1"/>
        <end position="57"/>
    </location>
</feature>
<feature type="compositionally biased region" description="Polar residues" evidence="1">
    <location>
        <begin position="87"/>
        <end position="110"/>
    </location>
</feature>
<evidence type="ECO:0000256" key="1">
    <source>
        <dbReference type="SAM" id="MobiDB-lite"/>
    </source>
</evidence>
<feature type="compositionally biased region" description="Low complexity" evidence="1">
    <location>
        <begin position="77"/>
        <end position="86"/>
    </location>
</feature>
<feature type="compositionally biased region" description="Low complexity" evidence="1">
    <location>
        <begin position="466"/>
        <end position="481"/>
    </location>
</feature>
<feature type="compositionally biased region" description="Low complexity" evidence="1">
    <location>
        <begin position="19"/>
        <end position="38"/>
    </location>
</feature>
<accession>A0ABM1ESG9</accession>
<feature type="compositionally biased region" description="Polar residues" evidence="1">
    <location>
        <begin position="132"/>
        <end position="150"/>
    </location>
</feature>
<feature type="region of interest" description="Disordered" evidence="1">
    <location>
        <begin position="77"/>
        <end position="110"/>
    </location>
</feature>
<reference evidence="3" key="1">
    <citation type="submission" date="2025-08" db="UniProtKB">
        <authorList>
            <consortium name="RefSeq"/>
        </authorList>
    </citation>
    <scope>IDENTIFICATION</scope>
</reference>
<feature type="region of interest" description="Disordered" evidence="1">
    <location>
        <begin position="196"/>
        <end position="579"/>
    </location>
</feature>
<dbReference type="Proteomes" id="UP000695022">
    <property type="component" value="Unplaced"/>
</dbReference>
<feature type="region of interest" description="Disordered" evidence="1">
    <location>
        <begin position="122"/>
        <end position="164"/>
    </location>
</feature>
<protein>
    <submittedName>
        <fullName evidence="3">Mucin-19-like</fullName>
    </submittedName>
</protein>
<feature type="compositionally biased region" description="Basic and acidic residues" evidence="1">
    <location>
        <begin position="196"/>
        <end position="216"/>
    </location>
</feature>
<proteinExistence type="predicted"/>
<gene>
    <name evidence="3" type="primary">LOC106815226</name>
</gene>
<feature type="compositionally biased region" description="Basic and acidic residues" evidence="1">
    <location>
        <begin position="319"/>
        <end position="335"/>
    </location>
</feature>
<dbReference type="GeneID" id="106815226"/>
<feature type="compositionally biased region" description="Polar residues" evidence="1">
    <location>
        <begin position="493"/>
        <end position="504"/>
    </location>
</feature>
<keyword evidence="2" id="KW-1185">Reference proteome</keyword>
<feature type="compositionally biased region" description="Pro residues" evidence="1">
    <location>
        <begin position="1"/>
        <end position="11"/>
    </location>
</feature>